<name>A0ABN3DU78_9ACTN</name>
<organism evidence="2 3">
    <name type="scientific">Kitasatospora cystarginea</name>
    <dbReference type="NCBI Taxonomy" id="58350"/>
    <lineage>
        <taxon>Bacteria</taxon>
        <taxon>Bacillati</taxon>
        <taxon>Actinomycetota</taxon>
        <taxon>Actinomycetes</taxon>
        <taxon>Kitasatosporales</taxon>
        <taxon>Streptomycetaceae</taxon>
        <taxon>Kitasatospora</taxon>
    </lineage>
</organism>
<proteinExistence type="predicted"/>
<evidence type="ECO:0000256" key="1">
    <source>
        <dbReference type="SAM" id="SignalP"/>
    </source>
</evidence>
<reference evidence="2 3" key="1">
    <citation type="journal article" date="2019" name="Int. J. Syst. Evol. Microbiol.">
        <title>The Global Catalogue of Microorganisms (GCM) 10K type strain sequencing project: providing services to taxonomists for standard genome sequencing and annotation.</title>
        <authorList>
            <consortium name="The Broad Institute Genomics Platform"/>
            <consortium name="The Broad Institute Genome Sequencing Center for Infectious Disease"/>
            <person name="Wu L."/>
            <person name="Ma J."/>
        </authorList>
    </citation>
    <scope>NUCLEOTIDE SEQUENCE [LARGE SCALE GENOMIC DNA]</scope>
    <source>
        <strain evidence="2 3">JCM 7356</strain>
    </source>
</reference>
<keyword evidence="3" id="KW-1185">Reference proteome</keyword>
<keyword evidence="1" id="KW-0732">Signal</keyword>
<dbReference type="EMBL" id="BAAATR010000008">
    <property type="protein sequence ID" value="GAA2241627.1"/>
    <property type="molecule type" value="Genomic_DNA"/>
</dbReference>
<comment type="caution">
    <text evidence="2">The sequence shown here is derived from an EMBL/GenBank/DDBJ whole genome shotgun (WGS) entry which is preliminary data.</text>
</comment>
<dbReference type="InterPro" id="IPR011050">
    <property type="entry name" value="Pectin_lyase_fold/virulence"/>
</dbReference>
<feature type="chain" id="PRO_5046926223" description="Polymorphic outer membrane protein" evidence="1">
    <location>
        <begin position="32"/>
        <end position="287"/>
    </location>
</feature>
<sequence length="287" mass="28828">MRTSFVNLAKTLCVGLVSTTGALVAPATAHAQTTVPCNTAALAAAITAANGATGPVTLTLKPGCTYGLTSPLPDILGDLTINARNSTITRNSATPFRILTVRNSLRLRDATISNGDAGGDFGGGIANFGTLTVTSSRIRDNRGNFSGGIGGFTGTTTTITDSMLTGNHAVHNGGAVANDGNMTINRSRIIDNSADQLGGGVANDGRLRIDDSNLNENQAGTGGGGLATFGNVTVTIVRSNVNNNRSTTAPGGIYNNGSSVTLTMSRVNGNSPTNCLGSPTAVPGCSG</sequence>
<dbReference type="RefSeq" id="WP_344636289.1">
    <property type="nucleotide sequence ID" value="NZ_BAAATR010000008.1"/>
</dbReference>
<gene>
    <name evidence="2" type="ORF">GCM10010430_23980</name>
</gene>
<feature type="signal peptide" evidence="1">
    <location>
        <begin position="1"/>
        <end position="31"/>
    </location>
</feature>
<accession>A0ABN3DU78</accession>
<protein>
    <recommendedName>
        <fullName evidence="4">Polymorphic outer membrane protein</fullName>
    </recommendedName>
</protein>
<dbReference type="SUPFAM" id="SSF51126">
    <property type="entry name" value="Pectin lyase-like"/>
    <property type="match status" value="1"/>
</dbReference>
<evidence type="ECO:0008006" key="4">
    <source>
        <dbReference type="Google" id="ProtNLM"/>
    </source>
</evidence>
<evidence type="ECO:0000313" key="3">
    <source>
        <dbReference type="Proteomes" id="UP001500305"/>
    </source>
</evidence>
<evidence type="ECO:0000313" key="2">
    <source>
        <dbReference type="EMBL" id="GAA2241627.1"/>
    </source>
</evidence>
<dbReference type="Proteomes" id="UP001500305">
    <property type="component" value="Unassembled WGS sequence"/>
</dbReference>